<accession>A0ABW2HWJ3</accession>
<protein>
    <submittedName>
        <fullName evidence="2">GNAT family N-acetyltransferase</fullName>
        <ecNumber evidence="2">2.3.1.-</ecNumber>
    </submittedName>
</protein>
<dbReference type="InterPro" id="IPR016181">
    <property type="entry name" value="Acyl_CoA_acyltransferase"/>
</dbReference>
<dbReference type="GO" id="GO:0016746">
    <property type="term" value="F:acyltransferase activity"/>
    <property type="evidence" value="ECO:0007669"/>
    <property type="project" value="UniProtKB-KW"/>
</dbReference>
<dbReference type="Pfam" id="PF00583">
    <property type="entry name" value="Acetyltransf_1"/>
    <property type="match status" value="1"/>
</dbReference>
<proteinExistence type="predicted"/>
<keyword evidence="3" id="KW-1185">Reference proteome</keyword>
<sequence>MSKSTAAEAEHGLQAHLFLGEPPGEMLAAGRAVYAAAFGRPPYHEGPEQADGFVARVRRYASERDGVRVVIVTDDAGPIGLGLALLARPGDWWRDRAAEAVGDDRADRWMGDLCLEVVHLAVHPRAQGRGFGKLAHDLLIAGSPAATAILACNSLAEPACHLYARRGWTAVAERFSAGGGPGDSLLMARDI</sequence>
<keyword evidence="2" id="KW-0808">Transferase</keyword>
<dbReference type="Proteomes" id="UP001596548">
    <property type="component" value="Unassembled WGS sequence"/>
</dbReference>
<dbReference type="EC" id="2.3.1.-" evidence="2"/>
<dbReference type="EMBL" id="JBHTBJ010000023">
    <property type="protein sequence ID" value="MFC7277557.1"/>
    <property type="molecule type" value="Genomic_DNA"/>
</dbReference>
<comment type="caution">
    <text evidence="2">The sequence shown here is derived from an EMBL/GenBank/DDBJ whole genome shotgun (WGS) entry which is preliminary data.</text>
</comment>
<dbReference type="SUPFAM" id="SSF55729">
    <property type="entry name" value="Acyl-CoA N-acyltransferases (Nat)"/>
    <property type="match status" value="1"/>
</dbReference>
<evidence type="ECO:0000313" key="2">
    <source>
        <dbReference type="EMBL" id="MFC7277557.1"/>
    </source>
</evidence>
<name>A0ABW2HWJ3_9ACTN</name>
<dbReference type="InterPro" id="IPR000182">
    <property type="entry name" value="GNAT_dom"/>
</dbReference>
<evidence type="ECO:0000313" key="3">
    <source>
        <dbReference type="Proteomes" id="UP001596548"/>
    </source>
</evidence>
<reference evidence="3" key="1">
    <citation type="journal article" date="2019" name="Int. J. Syst. Evol. Microbiol.">
        <title>The Global Catalogue of Microorganisms (GCM) 10K type strain sequencing project: providing services to taxonomists for standard genome sequencing and annotation.</title>
        <authorList>
            <consortium name="The Broad Institute Genomics Platform"/>
            <consortium name="The Broad Institute Genome Sequencing Center for Infectious Disease"/>
            <person name="Wu L."/>
            <person name="Ma J."/>
        </authorList>
    </citation>
    <scope>NUCLEOTIDE SEQUENCE [LARGE SCALE GENOMIC DNA]</scope>
    <source>
        <strain evidence="3">XZYJT-10</strain>
    </source>
</reference>
<dbReference type="Gene3D" id="3.40.630.30">
    <property type="match status" value="1"/>
</dbReference>
<dbReference type="RefSeq" id="WP_378973287.1">
    <property type="nucleotide sequence ID" value="NZ_JBHTBJ010000023.1"/>
</dbReference>
<gene>
    <name evidence="2" type="ORF">ACFQS1_26485</name>
</gene>
<keyword evidence="2" id="KW-0012">Acyltransferase</keyword>
<dbReference type="PROSITE" id="PS51186">
    <property type="entry name" value="GNAT"/>
    <property type="match status" value="1"/>
</dbReference>
<organism evidence="2 3">
    <name type="scientific">Paractinoplanes rhizophilus</name>
    <dbReference type="NCBI Taxonomy" id="1416877"/>
    <lineage>
        <taxon>Bacteria</taxon>
        <taxon>Bacillati</taxon>
        <taxon>Actinomycetota</taxon>
        <taxon>Actinomycetes</taxon>
        <taxon>Micromonosporales</taxon>
        <taxon>Micromonosporaceae</taxon>
        <taxon>Paractinoplanes</taxon>
    </lineage>
</organism>
<evidence type="ECO:0000259" key="1">
    <source>
        <dbReference type="PROSITE" id="PS51186"/>
    </source>
</evidence>
<feature type="domain" description="N-acetyltransferase" evidence="1">
    <location>
        <begin position="17"/>
        <end position="191"/>
    </location>
</feature>